<name>A0A060ZAU0_9ACTN</name>
<dbReference type="EMBL" id="LK022848">
    <property type="protein sequence ID" value="CDR01166.1"/>
    <property type="molecule type" value="Genomic_DNA"/>
</dbReference>
<accession>A0A060ZAU0</accession>
<evidence type="ECO:0000313" key="3">
    <source>
        <dbReference type="Proteomes" id="UP000756710"/>
    </source>
</evidence>
<evidence type="ECO:0000313" key="2">
    <source>
        <dbReference type="EMBL" id="MBP2068787.1"/>
    </source>
</evidence>
<keyword evidence="3" id="KW-1185">Reference proteome</keyword>
<evidence type="ECO:0000313" key="1">
    <source>
        <dbReference type="EMBL" id="CDR01166.1"/>
    </source>
</evidence>
<dbReference type="RefSeq" id="WP_044566417.1">
    <property type="nucleotide sequence ID" value="NZ_BAABDR010000047.1"/>
</dbReference>
<dbReference type="AlphaFoldDB" id="A0A060ZAU0"/>
<dbReference type="GeneID" id="32469294"/>
<dbReference type="HOGENOM" id="CLU_2669527_0_0_11"/>
<proteinExistence type="predicted"/>
<reference evidence="2 3" key="2">
    <citation type="submission" date="2021-03" db="EMBL/GenBank/DDBJ databases">
        <title>Genomic Encyclopedia of Type Strains, Phase IV (KMG-IV): sequencing the most valuable type-strain genomes for metagenomic binning, comparative biology and taxonomic classification.</title>
        <authorList>
            <person name="Goeker M."/>
        </authorList>
    </citation>
    <scope>NUCLEOTIDE SEQUENCE [LARGE SCALE GENOMIC DNA]</scope>
    <source>
        <strain evidence="2 3">DSM 41954</strain>
    </source>
</reference>
<organism evidence="1">
    <name type="scientific">Streptomyces iranensis</name>
    <dbReference type="NCBI Taxonomy" id="576784"/>
    <lineage>
        <taxon>Bacteria</taxon>
        <taxon>Bacillati</taxon>
        <taxon>Actinomycetota</taxon>
        <taxon>Actinomycetes</taxon>
        <taxon>Kitasatosporales</taxon>
        <taxon>Streptomycetaceae</taxon>
        <taxon>Streptomyces</taxon>
        <taxon>Streptomyces violaceusniger group</taxon>
    </lineage>
</organism>
<sequence>MSDLRALFGSNDRGLSAGEAFTNRQDQWQALDAALSAHLRHIADSRFDVEDLGLTLMTARVSPRSRWSPPSLCQV</sequence>
<reference evidence="1" key="1">
    <citation type="submission" date="2014-05" db="EMBL/GenBank/DDBJ databases">
        <authorList>
            <person name="Horn Fabian"/>
        </authorList>
    </citation>
    <scope>NUCLEOTIDE SEQUENCE</scope>
</reference>
<dbReference type="EMBL" id="JAGGLR010000054">
    <property type="protein sequence ID" value="MBP2068787.1"/>
    <property type="molecule type" value="Genomic_DNA"/>
</dbReference>
<dbReference type="Proteomes" id="UP000756710">
    <property type="component" value="Unassembled WGS sequence"/>
</dbReference>
<gene>
    <name evidence="2" type="ORF">J2Z30_009869</name>
    <name evidence="1" type="ORF">SIRAN161</name>
</gene>
<protein>
    <submittedName>
        <fullName evidence="1">Uncharacterized protein</fullName>
    </submittedName>
</protein>